<name>A0A238ZGD6_9ACTN</name>
<dbReference type="PROSITE" id="PS51898">
    <property type="entry name" value="TYR_RECOMBINASE"/>
    <property type="match status" value="1"/>
</dbReference>
<proteinExistence type="predicted"/>
<evidence type="ECO:0000313" key="4">
    <source>
        <dbReference type="Proteomes" id="UP000198386"/>
    </source>
</evidence>
<reference evidence="4" key="1">
    <citation type="submission" date="2017-06" db="EMBL/GenBank/DDBJ databases">
        <authorList>
            <person name="Varghese N."/>
            <person name="Submissions S."/>
        </authorList>
    </citation>
    <scope>NUCLEOTIDE SEQUENCE [LARGE SCALE GENOMIC DNA]</scope>
    <source>
        <strain evidence="4">DSM 45423</strain>
    </source>
</reference>
<accession>A0A238ZGD6</accession>
<organism evidence="3 4">
    <name type="scientific">Geodermatophilus saharensis</name>
    <dbReference type="NCBI Taxonomy" id="1137994"/>
    <lineage>
        <taxon>Bacteria</taxon>
        <taxon>Bacillati</taxon>
        <taxon>Actinomycetota</taxon>
        <taxon>Actinomycetes</taxon>
        <taxon>Geodermatophilales</taxon>
        <taxon>Geodermatophilaceae</taxon>
        <taxon>Geodermatophilus</taxon>
    </lineage>
</organism>
<dbReference type="SUPFAM" id="SSF56349">
    <property type="entry name" value="DNA breaking-rejoining enzymes"/>
    <property type="match status" value="1"/>
</dbReference>
<dbReference type="OrthoDB" id="5178491at2"/>
<dbReference type="Proteomes" id="UP000198386">
    <property type="component" value="Unassembled WGS sequence"/>
</dbReference>
<sequence>MPRRVTQPSRSTPPRSAPLSLDVALTAVLASWHSEGLHSEQTVARVGETAARFTARLQASGVATFADVTPADAAGFIDARTRAGASPELATRHARRTAVRMLYRTLRALGQPVGDPTLDLRLPPRGLLAARPLTDDEVMLCRATAQLGWPTAARLRAVVWALGESGAVTSEITTLTVADLDDPAAPTTVRLPGTARHDPRSGDLSPWGARLLARHAADLTSRGATPATPLAYAGAAPRGGAKAQAAACNAIRTVLDRAGFGDDADVRPASLRNWAGRRLYDAGAPLEQVARALGHRSLDACAEDIALTWREDTR</sequence>
<dbReference type="InterPro" id="IPR013762">
    <property type="entry name" value="Integrase-like_cat_sf"/>
</dbReference>
<evidence type="ECO:0000313" key="3">
    <source>
        <dbReference type="EMBL" id="SNR82192.1"/>
    </source>
</evidence>
<keyword evidence="1" id="KW-0233">DNA recombination</keyword>
<dbReference type="AlphaFoldDB" id="A0A238ZGD6"/>
<evidence type="ECO:0000259" key="2">
    <source>
        <dbReference type="PROSITE" id="PS51898"/>
    </source>
</evidence>
<dbReference type="GO" id="GO:0015074">
    <property type="term" value="P:DNA integration"/>
    <property type="evidence" value="ECO:0007669"/>
    <property type="project" value="InterPro"/>
</dbReference>
<evidence type="ECO:0000256" key="1">
    <source>
        <dbReference type="ARBA" id="ARBA00023172"/>
    </source>
</evidence>
<gene>
    <name evidence="3" type="ORF">SAMN04488107_0051</name>
</gene>
<protein>
    <submittedName>
        <fullName evidence="3">Phage integrase family protein</fullName>
    </submittedName>
</protein>
<keyword evidence="4" id="KW-1185">Reference proteome</keyword>
<dbReference type="Gene3D" id="1.10.443.10">
    <property type="entry name" value="Intergrase catalytic core"/>
    <property type="match status" value="1"/>
</dbReference>
<dbReference type="EMBL" id="FZOH01000001">
    <property type="protein sequence ID" value="SNR82192.1"/>
    <property type="molecule type" value="Genomic_DNA"/>
</dbReference>
<dbReference type="GO" id="GO:0003677">
    <property type="term" value="F:DNA binding"/>
    <property type="evidence" value="ECO:0007669"/>
    <property type="project" value="InterPro"/>
</dbReference>
<dbReference type="GO" id="GO:0006310">
    <property type="term" value="P:DNA recombination"/>
    <property type="evidence" value="ECO:0007669"/>
    <property type="project" value="UniProtKB-KW"/>
</dbReference>
<feature type="domain" description="Tyr recombinase" evidence="2">
    <location>
        <begin position="128"/>
        <end position="314"/>
    </location>
</feature>
<dbReference type="InterPro" id="IPR002104">
    <property type="entry name" value="Integrase_catalytic"/>
</dbReference>
<dbReference type="CDD" id="cd00397">
    <property type="entry name" value="DNA_BRE_C"/>
    <property type="match status" value="1"/>
</dbReference>
<dbReference type="InterPro" id="IPR011010">
    <property type="entry name" value="DNA_brk_join_enz"/>
</dbReference>